<dbReference type="Proteomes" id="UP000233469">
    <property type="component" value="Unassembled WGS sequence"/>
</dbReference>
<gene>
    <name evidence="2" type="ORF">RhiirC2_805430</name>
</gene>
<reference evidence="2 3" key="2">
    <citation type="submission" date="2017-10" db="EMBL/GenBank/DDBJ databases">
        <title>Extensive intraspecific genome diversity in a model arbuscular mycorrhizal fungus.</title>
        <authorList>
            <person name="Chen E.C.H."/>
            <person name="Morin E."/>
            <person name="Baudet D."/>
            <person name="Noel J."/>
            <person name="Ndikumana S."/>
            <person name="Charron P."/>
            <person name="St-Onge C."/>
            <person name="Giorgi J."/>
            <person name="Grigoriev I.V."/>
            <person name="Roux C."/>
            <person name="Martin F.M."/>
            <person name="Corradi N."/>
        </authorList>
    </citation>
    <scope>NUCLEOTIDE SEQUENCE [LARGE SCALE GENOMIC DNA]</scope>
    <source>
        <strain evidence="2 3">C2</strain>
    </source>
</reference>
<dbReference type="EMBL" id="LLXL01010425">
    <property type="protein sequence ID" value="PKK40398.1"/>
    <property type="molecule type" value="Genomic_DNA"/>
</dbReference>
<accession>A0A2N1KU87</accession>
<sequence length="153" mass="17433">MTNQFFKKINIGDSMEMTTDEDKTPEDNNKASTDITEIDSTNNMIIEIQVDTITDTKNNNNNNRITPTDNVMEILTKDITDATNLTIDTDKVTIDIPEVTDVTEGTQITFKQNKTFDEEGTLWGGVDNENKIEEKIIENNKKITKNKNQRKNN</sequence>
<evidence type="ECO:0000313" key="3">
    <source>
        <dbReference type="Proteomes" id="UP000233469"/>
    </source>
</evidence>
<feature type="compositionally biased region" description="Basic and acidic residues" evidence="1">
    <location>
        <begin position="20"/>
        <end position="29"/>
    </location>
</feature>
<dbReference type="VEuPathDB" id="FungiDB:FUN_001806"/>
<feature type="region of interest" description="Disordered" evidence="1">
    <location>
        <begin position="1"/>
        <end position="31"/>
    </location>
</feature>
<organism evidence="2 3">
    <name type="scientific">Rhizophagus irregularis</name>
    <dbReference type="NCBI Taxonomy" id="588596"/>
    <lineage>
        <taxon>Eukaryota</taxon>
        <taxon>Fungi</taxon>
        <taxon>Fungi incertae sedis</taxon>
        <taxon>Mucoromycota</taxon>
        <taxon>Glomeromycotina</taxon>
        <taxon>Glomeromycetes</taxon>
        <taxon>Glomerales</taxon>
        <taxon>Glomeraceae</taxon>
        <taxon>Rhizophagus</taxon>
    </lineage>
</organism>
<protein>
    <submittedName>
        <fullName evidence="2">Uncharacterized protein</fullName>
    </submittedName>
</protein>
<feature type="non-terminal residue" evidence="2">
    <location>
        <position position="153"/>
    </location>
</feature>
<comment type="caution">
    <text evidence="2">The sequence shown here is derived from an EMBL/GenBank/DDBJ whole genome shotgun (WGS) entry which is preliminary data.</text>
</comment>
<proteinExistence type="predicted"/>
<evidence type="ECO:0000313" key="2">
    <source>
        <dbReference type="EMBL" id="PKK40398.1"/>
    </source>
</evidence>
<reference evidence="2 3" key="1">
    <citation type="submission" date="2016-04" db="EMBL/GenBank/DDBJ databases">
        <title>Genome analyses suggest a sexual origin of heterokaryosis in a supposedly ancient asexual fungus.</title>
        <authorList>
            <person name="Ropars J."/>
            <person name="Sedzielewska K."/>
            <person name="Noel J."/>
            <person name="Charron P."/>
            <person name="Farinelli L."/>
            <person name="Marton T."/>
            <person name="Kruger M."/>
            <person name="Pelin A."/>
            <person name="Brachmann A."/>
            <person name="Corradi N."/>
        </authorList>
    </citation>
    <scope>NUCLEOTIDE SEQUENCE [LARGE SCALE GENOMIC DNA]</scope>
    <source>
        <strain evidence="2 3">C2</strain>
    </source>
</reference>
<name>A0A2N1KU87_9GLOM</name>
<evidence type="ECO:0000256" key="1">
    <source>
        <dbReference type="SAM" id="MobiDB-lite"/>
    </source>
</evidence>
<dbReference type="AlphaFoldDB" id="A0A2N1KU87"/>